<dbReference type="Gene3D" id="3.20.20.450">
    <property type="entry name" value="EAL domain"/>
    <property type="match status" value="1"/>
</dbReference>
<evidence type="ECO:0000313" key="3">
    <source>
        <dbReference type="EMBL" id="HFC96967.1"/>
    </source>
</evidence>
<dbReference type="FunFam" id="3.30.70.270:FF:000001">
    <property type="entry name" value="Diguanylate cyclase domain protein"/>
    <property type="match status" value="1"/>
</dbReference>
<dbReference type="NCBIfam" id="TIGR00254">
    <property type="entry name" value="GGDEF"/>
    <property type="match status" value="1"/>
</dbReference>
<dbReference type="GO" id="GO:0071111">
    <property type="term" value="F:cyclic-guanylate-specific phosphodiesterase activity"/>
    <property type="evidence" value="ECO:0007669"/>
    <property type="project" value="InterPro"/>
</dbReference>
<dbReference type="PANTHER" id="PTHR33121:SF71">
    <property type="entry name" value="OXYGEN SENSOR PROTEIN DOSP"/>
    <property type="match status" value="1"/>
</dbReference>
<dbReference type="CDD" id="cd01948">
    <property type="entry name" value="EAL"/>
    <property type="match status" value="1"/>
</dbReference>
<organism evidence="3">
    <name type="scientific">Thermosulfurimonas dismutans</name>
    <dbReference type="NCBI Taxonomy" id="999894"/>
    <lineage>
        <taxon>Bacteria</taxon>
        <taxon>Pseudomonadati</taxon>
        <taxon>Thermodesulfobacteriota</taxon>
        <taxon>Thermodesulfobacteria</taxon>
        <taxon>Thermodesulfobacteriales</taxon>
        <taxon>Thermodesulfobacteriaceae</taxon>
        <taxon>Thermosulfurimonas</taxon>
    </lineage>
</organism>
<feature type="non-terminal residue" evidence="3">
    <location>
        <position position="1"/>
    </location>
</feature>
<dbReference type="InterPro" id="IPR043128">
    <property type="entry name" value="Rev_trsase/Diguanyl_cyclase"/>
</dbReference>
<dbReference type="Pfam" id="PF00563">
    <property type="entry name" value="EAL"/>
    <property type="match status" value="1"/>
</dbReference>
<evidence type="ECO:0000259" key="1">
    <source>
        <dbReference type="PROSITE" id="PS50883"/>
    </source>
</evidence>
<feature type="domain" description="EAL" evidence="1">
    <location>
        <begin position="348"/>
        <end position="591"/>
    </location>
</feature>
<dbReference type="PANTHER" id="PTHR33121">
    <property type="entry name" value="CYCLIC DI-GMP PHOSPHODIESTERASE PDEF"/>
    <property type="match status" value="1"/>
</dbReference>
<sequence length="591" mass="67960">EFQMKFLENFIITSEAVIDWEYIVINALDGISDKICFTFFFVVFREEGEDFYAYIFWNTRVHGDCQRKVEELIEKHLRQSGAWEEEAGITYIHREVETKRSPEKRPVEDLEAYTRVLVLEKPLIGGALGLGMNLLDVQSEVKGLAVQSVLPTLLNIVGSAKAIHKYTKELEYYATRDPLTELYNQRVLWELLDYEVERARRHNYKFAFLIVDIDNFKLINDAYGHEFGDQMLKGIAGILRDMFRKEDLVARYGGDEFAMVLPYAGEEQAYSVALRLLKNIEEFSLISPEGQKVKATASIGIAVFPDHARDAKQLFLIADNMLYKAKREGKNKVALPSPEDLSLIAEEVLKKSSILSTAVEEKRVLPYFQPIVDVHTLEARAYEVLMRIEQPDGRILPAREFIHIAETSGLLQRMDLTLLENAARRISAEATEAEFFFNLSPKSLVLPSFIEEVRYILRKYNVPPHRIVFELTERETVKNLKILKDFVRNLKKDGFKFAVDDFGSGFSSFTYIKHFPIDYLKIEGDFIRSMARNKVDLALVQSAVTLARTLNIKTIAEFVEDEEIFRKVREVGIDLAQGYYLGKPRREIGGP</sequence>
<dbReference type="PROSITE" id="PS50887">
    <property type="entry name" value="GGDEF"/>
    <property type="match status" value="1"/>
</dbReference>
<name>A0A7C3CF08_9BACT</name>
<dbReference type="SUPFAM" id="SSF141868">
    <property type="entry name" value="EAL domain-like"/>
    <property type="match status" value="1"/>
</dbReference>
<comment type="caution">
    <text evidence="3">The sequence shown here is derived from an EMBL/GenBank/DDBJ whole genome shotgun (WGS) entry which is preliminary data.</text>
</comment>
<dbReference type="EMBL" id="DRMH01000012">
    <property type="protein sequence ID" value="HFC96967.1"/>
    <property type="molecule type" value="Genomic_DNA"/>
</dbReference>
<dbReference type="InterPro" id="IPR035919">
    <property type="entry name" value="EAL_sf"/>
</dbReference>
<accession>A0A7C3CF08</accession>
<dbReference type="SUPFAM" id="SSF55073">
    <property type="entry name" value="Nucleotide cyclase"/>
    <property type="match status" value="1"/>
</dbReference>
<dbReference type="PROSITE" id="PS50883">
    <property type="entry name" value="EAL"/>
    <property type="match status" value="1"/>
</dbReference>
<protein>
    <submittedName>
        <fullName evidence="3">Bifunctional diguanylate cyclase/phosphodiesterase</fullName>
    </submittedName>
</protein>
<proteinExistence type="predicted"/>
<feature type="domain" description="GGDEF" evidence="2">
    <location>
        <begin position="204"/>
        <end position="338"/>
    </location>
</feature>
<dbReference type="SMART" id="SM00267">
    <property type="entry name" value="GGDEF"/>
    <property type="match status" value="1"/>
</dbReference>
<dbReference type="Pfam" id="PF00990">
    <property type="entry name" value="GGDEF"/>
    <property type="match status" value="1"/>
</dbReference>
<dbReference type="CDD" id="cd01949">
    <property type="entry name" value="GGDEF"/>
    <property type="match status" value="1"/>
</dbReference>
<evidence type="ECO:0000259" key="2">
    <source>
        <dbReference type="PROSITE" id="PS50887"/>
    </source>
</evidence>
<dbReference type="InterPro" id="IPR000160">
    <property type="entry name" value="GGDEF_dom"/>
</dbReference>
<gene>
    <name evidence="3" type="ORF">ENJ40_00715</name>
</gene>
<dbReference type="InterPro" id="IPR029787">
    <property type="entry name" value="Nucleotide_cyclase"/>
</dbReference>
<dbReference type="Gene3D" id="3.30.70.270">
    <property type="match status" value="1"/>
</dbReference>
<dbReference type="InterPro" id="IPR001633">
    <property type="entry name" value="EAL_dom"/>
</dbReference>
<reference evidence="3" key="1">
    <citation type="journal article" date="2020" name="mSystems">
        <title>Genome- and Community-Level Interaction Insights into Carbon Utilization and Element Cycling Functions of Hydrothermarchaeota in Hydrothermal Sediment.</title>
        <authorList>
            <person name="Zhou Z."/>
            <person name="Liu Y."/>
            <person name="Xu W."/>
            <person name="Pan J."/>
            <person name="Luo Z.H."/>
            <person name="Li M."/>
        </authorList>
    </citation>
    <scope>NUCLEOTIDE SEQUENCE [LARGE SCALE GENOMIC DNA]</scope>
    <source>
        <strain evidence="3">HyVt-483</strain>
    </source>
</reference>
<dbReference type="Proteomes" id="UP000886043">
    <property type="component" value="Unassembled WGS sequence"/>
</dbReference>
<dbReference type="InterPro" id="IPR050706">
    <property type="entry name" value="Cyclic-di-GMP_PDE-like"/>
</dbReference>
<dbReference type="AlphaFoldDB" id="A0A7C3CF08"/>
<dbReference type="SMART" id="SM00052">
    <property type="entry name" value="EAL"/>
    <property type="match status" value="1"/>
</dbReference>